<comment type="similarity">
    <text evidence="1 5">Belongs to the cytochrome P450 family.</text>
</comment>
<dbReference type="InterPro" id="IPR036396">
    <property type="entry name" value="Cyt_P450_sf"/>
</dbReference>
<evidence type="ECO:0000256" key="3">
    <source>
        <dbReference type="ARBA" id="ARBA00023004"/>
    </source>
</evidence>
<organism evidence="7 8">
    <name type="scientific">Hibiscus trionum</name>
    <name type="common">Flower of an hour</name>
    <dbReference type="NCBI Taxonomy" id="183268"/>
    <lineage>
        <taxon>Eukaryota</taxon>
        <taxon>Viridiplantae</taxon>
        <taxon>Streptophyta</taxon>
        <taxon>Embryophyta</taxon>
        <taxon>Tracheophyta</taxon>
        <taxon>Spermatophyta</taxon>
        <taxon>Magnoliopsida</taxon>
        <taxon>eudicotyledons</taxon>
        <taxon>Gunneridae</taxon>
        <taxon>Pentapetalae</taxon>
        <taxon>rosids</taxon>
        <taxon>malvids</taxon>
        <taxon>Malvales</taxon>
        <taxon>Malvaceae</taxon>
        <taxon>Malvoideae</taxon>
        <taxon>Hibiscus</taxon>
    </lineage>
</organism>
<keyword evidence="4 5" id="KW-0349">Heme</keyword>
<dbReference type="FunFam" id="1.10.630.10:FF:000011">
    <property type="entry name" value="Cytochrome P450 83B1"/>
    <property type="match status" value="1"/>
</dbReference>
<dbReference type="SUPFAM" id="SSF48264">
    <property type="entry name" value="Cytochrome P450"/>
    <property type="match status" value="1"/>
</dbReference>
<dbReference type="InterPro" id="IPR017972">
    <property type="entry name" value="Cyt_P450_CS"/>
</dbReference>
<dbReference type="GO" id="GO:0020037">
    <property type="term" value="F:heme binding"/>
    <property type="evidence" value="ECO:0007669"/>
    <property type="project" value="InterPro"/>
</dbReference>
<dbReference type="InterPro" id="IPR002401">
    <property type="entry name" value="Cyt_P450_E_grp-I"/>
</dbReference>
<proteinExistence type="inferred from homology"/>
<evidence type="ECO:0000256" key="6">
    <source>
        <dbReference type="SAM" id="Phobius"/>
    </source>
</evidence>
<dbReference type="Proteomes" id="UP001165190">
    <property type="component" value="Unassembled WGS sequence"/>
</dbReference>
<evidence type="ECO:0000256" key="2">
    <source>
        <dbReference type="ARBA" id="ARBA00022723"/>
    </source>
</evidence>
<comment type="cofactor">
    <cofactor evidence="4">
        <name>heme</name>
        <dbReference type="ChEBI" id="CHEBI:30413"/>
    </cofactor>
</comment>
<keyword evidence="6" id="KW-0812">Transmembrane</keyword>
<dbReference type="CDD" id="cd11072">
    <property type="entry name" value="CYP71-like"/>
    <property type="match status" value="1"/>
</dbReference>
<dbReference type="GO" id="GO:0004497">
    <property type="term" value="F:monooxygenase activity"/>
    <property type="evidence" value="ECO:0007669"/>
    <property type="project" value="UniProtKB-KW"/>
</dbReference>
<dbReference type="PRINTS" id="PR00385">
    <property type="entry name" value="P450"/>
</dbReference>
<evidence type="ECO:0000256" key="5">
    <source>
        <dbReference type="RuleBase" id="RU000461"/>
    </source>
</evidence>
<evidence type="ECO:0000313" key="8">
    <source>
        <dbReference type="Proteomes" id="UP001165190"/>
    </source>
</evidence>
<dbReference type="GO" id="GO:0005506">
    <property type="term" value="F:iron ion binding"/>
    <property type="evidence" value="ECO:0007669"/>
    <property type="project" value="InterPro"/>
</dbReference>
<dbReference type="Pfam" id="PF00067">
    <property type="entry name" value="p450"/>
    <property type="match status" value="1"/>
</dbReference>
<dbReference type="PANTHER" id="PTHR47955">
    <property type="entry name" value="CYTOCHROME P450 FAMILY 71 PROTEIN"/>
    <property type="match status" value="1"/>
</dbReference>
<feature type="binding site" description="axial binding residue" evidence="4">
    <location>
        <position position="446"/>
    </location>
    <ligand>
        <name>heme</name>
        <dbReference type="ChEBI" id="CHEBI:30413"/>
    </ligand>
    <ligandPart>
        <name>Fe</name>
        <dbReference type="ChEBI" id="CHEBI:18248"/>
    </ligandPart>
</feature>
<dbReference type="EMBL" id="BSYR01000068">
    <property type="protein sequence ID" value="GMJ14015.1"/>
    <property type="molecule type" value="Genomic_DNA"/>
</dbReference>
<evidence type="ECO:0000313" key="7">
    <source>
        <dbReference type="EMBL" id="GMJ14015.1"/>
    </source>
</evidence>
<dbReference type="AlphaFoldDB" id="A0A9W7JGB8"/>
<keyword evidence="5" id="KW-0560">Oxidoreductase</keyword>
<dbReference type="PANTHER" id="PTHR47955:SF15">
    <property type="entry name" value="CYTOCHROME P450 71A2-LIKE"/>
    <property type="match status" value="1"/>
</dbReference>
<name>A0A9W7JGB8_HIBTR</name>
<keyword evidence="6" id="KW-0472">Membrane</keyword>
<keyword evidence="6" id="KW-1133">Transmembrane helix</keyword>
<keyword evidence="2 4" id="KW-0479">Metal-binding</keyword>
<gene>
    <name evidence="7" type="ORF">HRI_005070700</name>
</gene>
<dbReference type="Gene3D" id="1.10.630.10">
    <property type="entry name" value="Cytochrome P450"/>
    <property type="match status" value="1"/>
</dbReference>
<dbReference type="InterPro" id="IPR001128">
    <property type="entry name" value="Cyt_P450"/>
</dbReference>
<keyword evidence="8" id="KW-1185">Reference proteome</keyword>
<reference evidence="7" key="1">
    <citation type="submission" date="2023-05" db="EMBL/GenBank/DDBJ databases">
        <title>Genome and transcriptome analyses reveal genes involved in the formation of fine ridges on petal epidermal cells in Hibiscus trionum.</title>
        <authorList>
            <person name="Koshimizu S."/>
            <person name="Masuda S."/>
            <person name="Ishii T."/>
            <person name="Shirasu K."/>
            <person name="Hoshino A."/>
            <person name="Arita M."/>
        </authorList>
    </citation>
    <scope>NUCLEOTIDE SEQUENCE</scope>
    <source>
        <strain evidence="7">Hamamatsu line</strain>
    </source>
</reference>
<sequence>MEFINGVPLFSSLFLFISFLVIIYLQLAKTKKKLHLPPSPPRLPIIGNIHQFGKLPHHTLRDLAAKHGSLLLLKLGRYPTLVVSTAEMAKEVFQKHDAVFSNRLKTKAMDILLYGGTDIAFSPYGEYWRRVRKLCGVELFSPQRVESFQFVRDEEVELLVNKIRKASINRESIDLTKMVFSASNNIISRSILSRKFEEEHDGGGGGEVLELTRLRRFMVLLTSLSIGDAFPGLKWIDYLTGFTQNVKSIFAELDEFLDQIIEDHRNLKTHEEKKDFLSIMLEIQKDGGIEMELTQENIKAILLDLFTGGLDITSTIEWLMAELLNHPNTMRKVQKEVRNMAGNKAKIEADDINKMDYLKCVIKETLRLHPTAPFLIPRQTSAAVELSGYHIPSDVAVFVNAWAIQRDPKWWDKPDDFIPERFENNGVDFKGQDFQFIPFGCGRRRCPGLPFGVALLECLSANLLYWYDWEVAAGENLDMNEGDGVTGNKKIHLRVLPVST</sequence>
<accession>A0A9W7JGB8</accession>
<keyword evidence="3 4" id="KW-0408">Iron</keyword>
<evidence type="ECO:0000256" key="4">
    <source>
        <dbReference type="PIRSR" id="PIRSR602401-1"/>
    </source>
</evidence>
<dbReference type="OrthoDB" id="1470350at2759"/>
<dbReference type="PROSITE" id="PS00086">
    <property type="entry name" value="CYTOCHROME_P450"/>
    <property type="match status" value="1"/>
</dbReference>
<evidence type="ECO:0000256" key="1">
    <source>
        <dbReference type="ARBA" id="ARBA00010617"/>
    </source>
</evidence>
<dbReference type="GO" id="GO:0016705">
    <property type="term" value="F:oxidoreductase activity, acting on paired donors, with incorporation or reduction of molecular oxygen"/>
    <property type="evidence" value="ECO:0007669"/>
    <property type="project" value="InterPro"/>
</dbReference>
<feature type="transmembrane region" description="Helical" evidence="6">
    <location>
        <begin position="6"/>
        <end position="25"/>
    </location>
</feature>
<dbReference type="PRINTS" id="PR00463">
    <property type="entry name" value="EP450I"/>
</dbReference>
<keyword evidence="5" id="KW-0503">Monooxygenase</keyword>
<comment type="caution">
    <text evidence="7">The sequence shown here is derived from an EMBL/GenBank/DDBJ whole genome shotgun (WGS) entry which is preliminary data.</text>
</comment>
<protein>
    <submittedName>
        <fullName evidence="7">Cytochrome P450, family 71, subfamily A, polypeptide 26</fullName>
    </submittedName>
</protein>